<accession>A0A9X8W0U0</accession>
<dbReference type="AlphaFoldDB" id="A0A9X8W0U0"/>
<reference evidence="1 2" key="1">
    <citation type="submission" date="2016-10" db="EMBL/GenBank/DDBJ databases">
        <title>Rodentibacter gen. nov. and new species.</title>
        <authorList>
            <person name="Christensen H."/>
        </authorList>
    </citation>
    <scope>NUCLEOTIDE SEQUENCE [LARGE SCALE GENOMIC DNA]</scope>
    <source>
        <strain evidence="1 2">199137021</strain>
    </source>
</reference>
<name>A0A9X8W0U0_9PAST</name>
<proteinExistence type="predicted"/>
<sequence length="159" mass="18075">MSLIADKLYTRTAKYTKSRQQNEVVRAVKNIHRIYEINPFTKQAEIKQNKVINRDIRIKARYPSPPKPHPKSHPLYQLDGAPTLKIHEEGYRVLNPRGQLAGLQKMLGYSVIFGYIWQSNSATTASVTDTKPITKGIPWACMPQSCGVRVLYCPVPQLV</sequence>
<gene>
    <name evidence="1" type="ORF">BKG90_02305</name>
</gene>
<dbReference type="Proteomes" id="UP000188998">
    <property type="component" value="Unassembled WGS sequence"/>
</dbReference>
<keyword evidence="2" id="KW-1185">Reference proteome</keyword>
<dbReference type="RefSeq" id="WP_059366242.1">
    <property type="nucleotide sequence ID" value="NZ_BBXJ01000001.1"/>
</dbReference>
<protein>
    <submittedName>
        <fullName evidence="1">Uncharacterized protein</fullName>
    </submittedName>
</protein>
<evidence type="ECO:0000313" key="1">
    <source>
        <dbReference type="EMBL" id="OOF73033.1"/>
    </source>
</evidence>
<organism evidence="1 2">
    <name type="scientific">Rodentibacter caecimuris</name>
    <dbReference type="NCBI Taxonomy" id="1796644"/>
    <lineage>
        <taxon>Bacteria</taxon>
        <taxon>Pseudomonadati</taxon>
        <taxon>Pseudomonadota</taxon>
        <taxon>Gammaproteobacteria</taxon>
        <taxon>Pasteurellales</taxon>
        <taxon>Pasteurellaceae</taxon>
        <taxon>Rodentibacter</taxon>
    </lineage>
</organism>
<dbReference type="EMBL" id="MLAB01000008">
    <property type="protein sequence ID" value="OOF73033.1"/>
    <property type="molecule type" value="Genomic_DNA"/>
</dbReference>
<comment type="caution">
    <text evidence="1">The sequence shown here is derived from an EMBL/GenBank/DDBJ whole genome shotgun (WGS) entry which is preliminary data.</text>
</comment>
<evidence type="ECO:0000313" key="2">
    <source>
        <dbReference type="Proteomes" id="UP000188998"/>
    </source>
</evidence>